<keyword evidence="16" id="KW-1185">Reference proteome</keyword>
<dbReference type="InterPro" id="IPR016152">
    <property type="entry name" value="PTrfase/Anion_transptr"/>
</dbReference>
<evidence type="ECO:0000259" key="12">
    <source>
        <dbReference type="PROSITE" id="PS51094"/>
    </source>
</evidence>
<dbReference type="PROSITE" id="PS00372">
    <property type="entry name" value="PTS_EIIA_TYPE_2_HIS"/>
    <property type="match status" value="1"/>
</dbReference>
<accession>A0ABV9JBM9</accession>
<evidence type="ECO:0000256" key="8">
    <source>
        <dbReference type="ARBA" id="ARBA00037387"/>
    </source>
</evidence>
<dbReference type="InterPro" id="IPR036095">
    <property type="entry name" value="PTS_EIIB-like_sf"/>
</dbReference>
<dbReference type="Gene3D" id="1.10.1790.10">
    <property type="entry name" value="PRD domain"/>
    <property type="match status" value="1"/>
</dbReference>
<protein>
    <recommendedName>
        <fullName evidence="9">Ascorbate-specific PTS system EIIA component</fullName>
    </recommendedName>
    <alternativeName>
        <fullName evidence="10">Ascorbate-specific phosphotransferase enzyme IIA component</fullName>
    </alternativeName>
</protein>
<dbReference type="Gene3D" id="3.40.50.2300">
    <property type="match status" value="1"/>
</dbReference>
<dbReference type="PROSITE" id="PS51099">
    <property type="entry name" value="PTS_EIIB_TYPE_2"/>
    <property type="match status" value="1"/>
</dbReference>
<evidence type="ECO:0000259" key="13">
    <source>
        <dbReference type="PROSITE" id="PS51099"/>
    </source>
</evidence>
<dbReference type="InterPro" id="IPR036634">
    <property type="entry name" value="PRD_sf"/>
</dbReference>
<dbReference type="InterPro" id="IPR013011">
    <property type="entry name" value="PTS_EIIB_2"/>
</dbReference>
<dbReference type="SUPFAM" id="SSF63520">
    <property type="entry name" value="PTS-regulatory domain, PRD"/>
    <property type="match status" value="1"/>
</dbReference>
<proteinExistence type="predicted"/>
<evidence type="ECO:0000256" key="11">
    <source>
        <dbReference type="SAM" id="Coils"/>
    </source>
</evidence>
<dbReference type="CDD" id="cd00211">
    <property type="entry name" value="PTS_IIA_fru"/>
    <property type="match status" value="1"/>
</dbReference>
<dbReference type="CDD" id="cd05568">
    <property type="entry name" value="PTS_IIB_bgl_like"/>
    <property type="match status" value="1"/>
</dbReference>
<dbReference type="Proteomes" id="UP001595987">
    <property type="component" value="Unassembled WGS sequence"/>
</dbReference>
<evidence type="ECO:0000256" key="1">
    <source>
        <dbReference type="ARBA" id="ARBA00004496"/>
    </source>
</evidence>
<keyword evidence="4" id="KW-0597">Phosphoprotein</keyword>
<dbReference type="SUPFAM" id="SSF52794">
    <property type="entry name" value="PTS system IIB component-like"/>
    <property type="match status" value="1"/>
</dbReference>
<dbReference type="Pfam" id="PF00359">
    <property type="entry name" value="PTS_EIIA_2"/>
    <property type="match status" value="1"/>
</dbReference>
<evidence type="ECO:0000256" key="9">
    <source>
        <dbReference type="ARBA" id="ARBA00041175"/>
    </source>
</evidence>
<evidence type="ECO:0000259" key="14">
    <source>
        <dbReference type="PROSITE" id="PS51372"/>
    </source>
</evidence>
<keyword evidence="7" id="KW-0418">Kinase</keyword>
<evidence type="ECO:0000313" key="16">
    <source>
        <dbReference type="Proteomes" id="UP001595987"/>
    </source>
</evidence>
<feature type="domain" description="PRD" evidence="14">
    <location>
        <begin position="269"/>
        <end position="375"/>
    </location>
</feature>
<evidence type="ECO:0000313" key="15">
    <source>
        <dbReference type="EMBL" id="MFC4652094.1"/>
    </source>
</evidence>
<dbReference type="PANTHER" id="PTHR36203:SF1">
    <property type="entry name" value="ASCORBATE-SPECIFIC PTS SYSTEM EIIA COMPONENT"/>
    <property type="match status" value="1"/>
</dbReference>
<comment type="subcellular location">
    <subcellularLocation>
        <location evidence="1">Cytoplasm</location>
    </subcellularLocation>
</comment>
<dbReference type="InterPro" id="IPR011608">
    <property type="entry name" value="PRD"/>
</dbReference>
<evidence type="ECO:0000256" key="6">
    <source>
        <dbReference type="ARBA" id="ARBA00022683"/>
    </source>
</evidence>
<dbReference type="Pfam" id="PF00874">
    <property type="entry name" value="PRD"/>
    <property type="match status" value="1"/>
</dbReference>
<dbReference type="Gene3D" id="3.40.930.10">
    <property type="entry name" value="Mannitol-specific EII, Chain A"/>
    <property type="match status" value="1"/>
</dbReference>
<feature type="domain" description="PTS EIIA type-2" evidence="12">
    <location>
        <begin position="517"/>
        <end position="660"/>
    </location>
</feature>
<gene>
    <name evidence="15" type="ORF">ACFO26_04160</name>
</gene>
<keyword evidence="2" id="KW-0813">Transport</keyword>
<feature type="coiled-coil region" evidence="11">
    <location>
        <begin position="23"/>
        <end position="50"/>
    </location>
</feature>
<keyword evidence="11" id="KW-0175">Coiled coil</keyword>
<evidence type="ECO:0000256" key="7">
    <source>
        <dbReference type="ARBA" id="ARBA00022777"/>
    </source>
</evidence>
<dbReference type="InterPro" id="IPR051351">
    <property type="entry name" value="Ascorbate-PTS_EIIA_comp"/>
</dbReference>
<evidence type="ECO:0000256" key="5">
    <source>
        <dbReference type="ARBA" id="ARBA00022679"/>
    </source>
</evidence>
<evidence type="ECO:0000256" key="4">
    <source>
        <dbReference type="ARBA" id="ARBA00022553"/>
    </source>
</evidence>
<organism evidence="15 16">
    <name type="scientific">Lactococcus nasutitermitis</name>
    <dbReference type="NCBI Taxonomy" id="1652957"/>
    <lineage>
        <taxon>Bacteria</taxon>
        <taxon>Bacillati</taxon>
        <taxon>Bacillota</taxon>
        <taxon>Bacilli</taxon>
        <taxon>Lactobacillales</taxon>
        <taxon>Streptococcaceae</taxon>
        <taxon>Lactococcus</taxon>
    </lineage>
</organism>
<evidence type="ECO:0000256" key="3">
    <source>
        <dbReference type="ARBA" id="ARBA00022490"/>
    </source>
</evidence>
<keyword evidence="6" id="KW-0598">Phosphotransferase system</keyword>
<comment type="caution">
    <text evidence="15">The sequence shown here is derived from an EMBL/GenBank/DDBJ whole genome shotgun (WGS) entry which is preliminary data.</text>
</comment>
<dbReference type="RefSeq" id="WP_213533404.1">
    <property type="nucleotide sequence ID" value="NZ_BOVQ01000002.1"/>
</dbReference>
<keyword evidence="5" id="KW-0808">Transferase</keyword>
<name>A0ABV9JBM9_9LACT</name>
<evidence type="ECO:0000256" key="10">
    <source>
        <dbReference type="ARBA" id="ARBA00042072"/>
    </source>
</evidence>
<dbReference type="InterPro" id="IPR002178">
    <property type="entry name" value="PTS_EIIA_type-2_dom"/>
</dbReference>
<reference evidence="16" key="1">
    <citation type="journal article" date="2019" name="Int. J. Syst. Evol. Microbiol.">
        <title>The Global Catalogue of Microorganisms (GCM) 10K type strain sequencing project: providing services to taxonomists for standard genome sequencing and annotation.</title>
        <authorList>
            <consortium name="The Broad Institute Genomics Platform"/>
            <consortium name="The Broad Institute Genome Sequencing Center for Infectious Disease"/>
            <person name="Wu L."/>
            <person name="Ma J."/>
        </authorList>
    </citation>
    <scope>NUCLEOTIDE SEQUENCE [LARGE SCALE GENOMIC DNA]</scope>
    <source>
        <strain evidence="16">CCUG 63287</strain>
    </source>
</reference>
<dbReference type="EMBL" id="JBHSGD010000004">
    <property type="protein sequence ID" value="MFC4652094.1"/>
    <property type="molecule type" value="Genomic_DNA"/>
</dbReference>
<dbReference type="PROSITE" id="PS51372">
    <property type="entry name" value="PRD_2"/>
    <property type="match status" value="1"/>
</dbReference>
<keyword evidence="3" id="KW-0963">Cytoplasm</keyword>
<feature type="domain" description="PTS EIIB type-2" evidence="13">
    <location>
        <begin position="378"/>
        <end position="466"/>
    </location>
</feature>
<evidence type="ECO:0000256" key="2">
    <source>
        <dbReference type="ARBA" id="ARBA00022448"/>
    </source>
</evidence>
<dbReference type="PANTHER" id="PTHR36203">
    <property type="entry name" value="ASCORBATE-SPECIFIC PTS SYSTEM EIIA COMPONENT"/>
    <property type="match status" value="1"/>
</dbReference>
<dbReference type="PROSITE" id="PS51094">
    <property type="entry name" value="PTS_EIIA_TYPE_2"/>
    <property type="match status" value="1"/>
</dbReference>
<sequence length="664" mass="76810">MIGYNLDRFFYAKQSFWKVEAILKETRLNKKELFKLVEAINRNLKTLNIREIEVQNNVLAFPQQAINLERVRFAIDNPYWLSIKKIERQSLIYLIFFMEYEGASVSVLKEFFETSKNTILADIKQLREELNLEKISINYYASQGFLLKGEEILLRKVAYQKIQNLTENAGYYLLSKILNENNPLAVSQTHQLLQEIIHESKLKIVYSRYYPLLFFTHLIVLRRENHSITTNLPHLVTAFDFRELELRASEKDYLTALIIGASDAAFQDRQLDFLYRISFQIMENIMKLAAMEFDDFSKTFDVLLAHLIPAYFRLTYNFELGNPLLSRIKQEYSELFPLVKNALKPLLSLTGNISEEELAYFVILFGSEIYKKRNNKTIKAIILCANGISSSLIMKKRLENLFPSMEFVLATSIVQLDEIPLNSYDVIFSTLEVRTTKKIYLFSPFPDEEEIRLLYNQVVQDLALPSFIALSAERILKLMTPFLKENVDYEEIKKILLKKVTIINNREKEKNNPMLSELLTTNTIQFTTEKLNWEEAIARAAQPLLDSGAIEETYIAAIINRIKEFGPFIDLGMGIALPHARPEDGVNKVGMSLLRCENPVNLLEDSKHEIKMFIVLSAVDNEAHLRALSSLTKILSNKDELQRLLNATTVAEIQTILATEERSE</sequence>
<dbReference type="SUPFAM" id="SSF55804">
    <property type="entry name" value="Phoshotransferase/anion transport protein"/>
    <property type="match status" value="1"/>
</dbReference>
<comment type="function">
    <text evidence="8">The phosphoenolpyruvate-dependent sugar phosphotransferase system (sugar PTS), a major carbohydrate active transport system, catalyzes the phosphorylation of incoming sugar substrates concomitantly with their translocation across the cell membrane. The enzyme II UlaABC PTS system is involved in ascorbate transport.</text>
</comment>